<comment type="function">
    <text evidence="3">Cleaves the gamma-glutamyl peptide bond of glutathione and glutathione conjugates.</text>
</comment>
<evidence type="ECO:0000256" key="4">
    <source>
        <dbReference type="SAM" id="MobiDB-lite"/>
    </source>
</evidence>
<feature type="binding site" evidence="2">
    <location>
        <position position="106"/>
    </location>
    <ligand>
        <name>L-glutamate</name>
        <dbReference type="ChEBI" id="CHEBI:29985"/>
    </ligand>
</feature>
<feature type="binding site" evidence="2">
    <location>
        <begin position="452"/>
        <end position="453"/>
    </location>
    <ligand>
        <name>L-glutamate</name>
        <dbReference type="ChEBI" id="CHEBI:29985"/>
    </ligand>
</feature>
<proteinExistence type="predicted"/>
<dbReference type="Gene3D" id="1.10.246.130">
    <property type="match status" value="1"/>
</dbReference>
<feature type="region of interest" description="Disordered" evidence="4">
    <location>
        <begin position="563"/>
        <end position="583"/>
    </location>
</feature>
<comment type="catalytic activity">
    <reaction evidence="3">
        <text>glutathione + H2O = L-cysteinylglycine + L-glutamate</text>
        <dbReference type="Rhea" id="RHEA:28807"/>
        <dbReference type="ChEBI" id="CHEBI:15377"/>
        <dbReference type="ChEBI" id="CHEBI:29985"/>
        <dbReference type="ChEBI" id="CHEBI:57925"/>
        <dbReference type="ChEBI" id="CHEBI:61694"/>
        <dbReference type="EC" id="3.4.19.13"/>
    </reaction>
</comment>
<dbReference type="InterPro" id="IPR043138">
    <property type="entry name" value="GGT_lsub"/>
</dbReference>
<keyword evidence="5" id="KW-0732">Signal</keyword>
<evidence type="ECO:0000313" key="6">
    <source>
        <dbReference type="EMBL" id="KAA8571374.1"/>
    </source>
</evidence>
<dbReference type="GO" id="GO:0005886">
    <property type="term" value="C:plasma membrane"/>
    <property type="evidence" value="ECO:0007669"/>
    <property type="project" value="TreeGrafter"/>
</dbReference>
<dbReference type="UniPathway" id="UPA00204"/>
<dbReference type="GO" id="GO:0036374">
    <property type="term" value="F:glutathione hydrolase activity"/>
    <property type="evidence" value="ECO:0007669"/>
    <property type="project" value="UniProtKB-UniRule"/>
</dbReference>
<dbReference type="PANTHER" id="PTHR11686:SF62">
    <property type="entry name" value="GLUTATHIONE HYDROLASE"/>
    <property type="match status" value="1"/>
</dbReference>
<dbReference type="EC" id="2.3.2.2" evidence="3"/>
<dbReference type="PANTHER" id="PTHR11686">
    <property type="entry name" value="GAMMA GLUTAMYL TRANSPEPTIDASE"/>
    <property type="match status" value="1"/>
</dbReference>
<dbReference type="EMBL" id="VICG01000005">
    <property type="protein sequence ID" value="KAA8571374.1"/>
    <property type="molecule type" value="Genomic_DNA"/>
</dbReference>
<dbReference type="GO" id="GO:0103068">
    <property type="term" value="F:leukotriene C4 gamma-glutamyl transferase activity"/>
    <property type="evidence" value="ECO:0007669"/>
    <property type="project" value="UniProtKB-EC"/>
</dbReference>
<evidence type="ECO:0000256" key="5">
    <source>
        <dbReference type="SAM" id="SignalP"/>
    </source>
</evidence>
<dbReference type="Pfam" id="PF01019">
    <property type="entry name" value="G_glu_transpept"/>
    <property type="match status" value="1"/>
</dbReference>
<comment type="catalytic activity">
    <reaction evidence="3">
        <text>an N-terminal (5-L-glutamyl)-[peptide] + an alpha-amino acid = 5-L-glutamyl amino acid + an N-terminal L-alpha-aminoacyl-[peptide]</text>
        <dbReference type="Rhea" id="RHEA:23904"/>
        <dbReference type="Rhea" id="RHEA-COMP:9780"/>
        <dbReference type="Rhea" id="RHEA-COMP:9795"/>
        <dbReference type="ChEBI" id="CHEBI:77644"/>
        <dbReference type="ChEBI" id="CHEBI:78597"/>
        <dbReference type="ChEBI" id="CHEBI:78599"/>
        <dbReference type="ChEBI" id="CHEBI:78608"/>
        <dbReference type="EC" id="2.3.2.2"/>
    </reaction>
</comment>
<feature type="binding site" evidence="2">
    <location>
        <position position="475"/>
    </location>
    <ligand>
        <name>L-glutamate</name>
        <dbReference type="ChEBI" id="CHEBI:29985"/>
    </ligand>
</feature>
<sequence>MVVLGTLGMGGVKLGQLCSLLVLWVLHGANPTSVTNIGNRGAVASESQLCSEIGAELMKRGGNAADAAVATALCVGVVGMYHSGIGGGGFMLVHNPGGTHEFIDFRETAPAAAEKDMFKENPRESIVGGKAVAIPGDLRGLEYLHRQHGRLPWHAVCNPAAHIARYGFPVTEDLVFYMKSAIVQVGWNFLLEDPNWAMDFAPNGTLLEVGDIMTRKRLATTLATIADQGASAFYEGGIANATIAAIQANNGIMTLDDLRNYTIEIRNPISITYRNYTLHSTGAPSGGSIALSILKTIEGYDMSDESNIALNLHRVDEAMRFSYAGHSELGDPLFVIDADKLEQGFLSDQSARARRRIIMDNKTQNITRYNPNLWDIQDNHGTSHIVATDASGLSISLTSTLNLLFGSAVMVPETGIILNNEMDDFSIPDVPNFFGFVPSPSNYINPGARPLSSISPIHISHPNGSHFLSIGAAGGSRIPTSIVQTIINIIDRGMSLEEAMKEPRIHDQLLPERTTVEPGYSKELMAALLVRGHRVVETIGFGSAVQAVRVWGDLSPEKRSPKGEVWLEAIGEPRQKSSGGAGV</sequence>
<dbReference type="PRINTS" id="PR01210">
    <property type="entry name" value="GGTRANSPTASE"/>
</dbReference>
<evidence type="ECO:0000313" key="7">
    <source>
        <dbReference type="Proteomes" id="UP000322873"/>
    </source>
</evidence>
<dbReference type="GO" id="GO:0006751">
    <property type="term" value="P:glutathione catabolic process"/>
    <property type="evidence" value="ECO:0007669"/>
    <property type="project" value="UniProtKB-UniRule"/>
</dbReference>
<dbReference type="Proteomes" id="UP000322873">
    <property type="component" value="Unassembled WGS sequence"/>
</dbReference>
<dbReference type="NCBIfam" id="TIGR00066">
    <property type="entry name" value="g_glut_trans"/>
    <property type="match status" value="1"/>
</dbReference>
<dbReference type="EC" id="3.4.19.13" evidence="3"/>
<comment type="pathway">
    <text evidence="3">Sulfur metabolism; glutathione metabolism.</text>
</comment>
<keyword evidence="3" id="KW-0808">Transferase</keyword>
<evidence type="ECO:0000256" key="3">
    <source>
        <dbReference type="RuleBase" id="RU368068"/>
    </source>
</evidence>
<evidence type="ECO:0000256" key="1">
    <source>
        <dbReference type="PIRSR" id="PIRSR600101-1"/>
    </source>
</evidence>
<name>A0A5M9JPF9_MONFR</name>
<keyword evidence="3" id="KW-0012">Acyltransferase</keyword>
<feature type="signal peptide" evidence="5">
    <location>
        <begin position="1"/>
        <end position="31"/>
    </location>
</feature>
<feature type="binding site" evidence="2">
    <location>
        <begin position="400"/>
        <end position="402"/>
    </location>
    <ligand>
        <name>L-glutamate</name>
        <dbReference type="ChEBI" id="CHEBI:29985"/>
    </ligand>
</feature>
<comment type="caution">
    <text evidence="6">The sequence shown here is derived from an EMBL/GenBank/DDBJ whole genome shotgun (WGS) entry which is preliminary data.</text>
</comment>
<comment type="catalytic activity">
    <reaction evidence="3">
        <text>an S-substituted glutathione + H2O = an S-substituted L-cysteinylglycine + L-glutamate</text>
        <dbReference type="Rhea" id="RHEA:59468"/>
        <dbReference type="ChEBI" id="CHEBI:15377"/>
        <dbReference type="ChEBI" id="CHEBI:29985"/>
        <dbReference type="ChEBI" id="CHEBI:90779"/>
        <dbReference type="ChEBI" id="CHEBI:143103"/>
        <dbReference type="EC" id="3.4.19.13"/>
    </reaction>
</comment>
<evidence type="ECO:0000256" key="2">
    <source>
        <dbReference type="PIRSR" id="PIRSR600101-2"/>
    </source>
</evidence>
<dbReference type="SUPFAM" id="SSF56235">
    <property type="entry name" value="N-terminal nucleophile aminohydrolases (Ntn hydrolases)"/>
    <property type="match status" value="1"/>
</dbReference>
<reference evidence="6 7" key="1">
    <citation type="submission" date="2019-06" db="EMBL/GenBank/DDBJ databases">
        <title>Genome Sequence of the Brown Rot Fungal Pathogen Monilinia fructicola.</title>
        <authorList>
            <person name="De Miccolis Angelini R.M."/>
            <person name="Landi L."/>
            <person name="Abate D."/>
            <person name="Pollastro S."/>
            <person name="Romanazzi G."/>
            <person name="Faretra F."/>
        </authorList>
    </citation>
    <scope>NUCLEOTIDE SEQUENCE [LARGE SCALE GENOMIC DNA]</scope>
    <source>
        <strain evidence="6 7">Mfrc123</strain>
    </source>
</reference>
<dbReference type="InterPro" id="IPR029055">
    <property type="entry name" value="Ntn_hydrolases_N"/>
</dbReference>
<gene>
    <name evidence="6" type="ORF">EYC84_001378</name>
</gene>
<accession>A0A5M9JPF9</accession>
<dbReference type="InterPro" id="IPR043137">
    <property type="entry name" value="GGT_ssub_C"/>
</dbReference>
<protein>
    <recommendedName>
        <fullName evidence="3">Glutathione hydrolase</fullName>
        <ecNumber evidence="3">2.3.2.2</ecNumber>
        <ecNumber evidence="3">3.4.19.13</ecNumber>
    </recommendedName>
    <alternativeName>
        <fullName evidence="3">Gamma-glutamyltransferase</fullName>
    </alternativeName>
    <alternativeName>
        <fullName evidence="3">Gamma-glutamyltranspeptidase</fullName>
    </alternativeName>
</protein>
<feature type="active site" description="Nucleophile" evidence="1">
    <location>
        <position position="382"/>
    </location>
</feature>
<organism evidence="6 7">
    <name type="scientific">Monilinia fructicola</name>
    <name type="common">Brown rot fungus</name>
    <name type="synonym">Ciboria fructicola</name>
    <dbReference type="NCBI Taxonomy" id="38448"/>
    <lineage>
        <taxon>Eukaryota</taxon>
        <taxon>Fungi</taxon>
        <taxon>Dikarya</taxon>
        <taxon>Ascomycota</taxon>
        <taxon>Pezizomycotina</taxon>
        <taxon>Leotiomycetes</taxon>
        <taxon>Helotiales</taxon>
        <taxon>Sclerotiniaceae</taxon>
        <taxon>Monilinia</taxon>
    </lineage>
</organism>
<keyword evidence="7" id="KW-1185">Reference proteome</keyword>
<dbReference type="FunFam" id="3.60.20.40:FF:000008">
    <property type="entry name" value="Gamma-glutamyltranspeptidase (Eurofung)"/>
    <property type="match status" value="1"/>
</dbReference>
<dbReference type="VEuPathDB" id="FungiDB:MFRU_074g00150"/>
<feature type="binding site" evidence="2">
    <location>
        <position position="424"/>
    </location>
    <ligand>
        <name>L-glutamate</name>
        <dbReference type="ChEBI" id="CHEBI:29985"/>
    </ligand>
</feature>
<dbReference type="AlphaFoldDB" id="A0A5M9JPF9"/>
<dbReference type="InterPro" id="IPR000101">
    <property type="entry name" value="GGT_peptidase"/>
</dbReference>
<dbReference type="Gene3D" id="3.60.20.40">
    <property type="match status" value="1"/>
</dbReference>
<keyword evidence="3" id="KW-0378">Hydrolase</keyword>
<feature type="chain" id="PRO_5024435043" description="Glutathione hydrolase" evidence="5">
    <location>
        <begin position="32"/>
        <end position="583"/>
    </location>
</feature>